<gene>
    <name evidence="4" type="ORF">GGD71_005808</name>
</gene>
<dbReference type="Pfam" id="PF01968">
    <property type="entry name" value="Hydantoinase_A"/>
    <property type="match status" value="1"/>
</dbReference>
<proteinExistence type="predicted"/>
<dbReference type="GO" id="GO:0006749">
    <property type="term" value="P:glutathione metabolic process"/>
    <property type="evidence" value="ECO:0007669"/>
    <property type="project" value="TreeGrafter"/>
</dbReference>
<dbReference type="InterPro" id="IPR002821">
    <property type="entry name" value="Hydantoinase_A"/>
</dbReference>
<keyword evidence="4" id="KW-0378">Hydrolase</keyword>
<dbReference type="EMBL" id="JACIFZ010000009">
    <property type="protein sequence ID" value="MBB4224999.1"/>
    <property type="molecule type" value="Genomic_DNA"/>
</dbReference>
<dbReference type="PANTHER" id="PTHR11365">
    <property type="entry name" value="5-OXOPROLINASE RELATED"/>
    <property type="match status" value="1"/>
</dbReference>
<reference evidence="4 5" key="1">
    <citation type="submission" date="2020-08" db="EMBL/GenBank/DDBJ databases">
        <title>Genomic Encyclopedia of Type Strains, Phase IV (KMG-V): Genome sequencing to study the core and pangenomes of soil and plant-associated prokaryotes.</title>
        <authorList>
            <person name="Whitman W."/>
        </authorList>
    </citation>
    <scope>NUCLEOTIDE SEQUENCE [LARGE SCALE GENOMIC DNA]</scope>
    <source>
        <strain evidence="4 5">34/80</strain>
    </source>
</reference>
<dbReference type="RefSeq" id="WP_184641840.1">
    <property type="nucleotide sequence ID" value="NZ_JACIFZ010000009.1"/>
</dbReference>
<dbReference type="InterPro" id="IPR049517">
    <property type="entry name" value="ACX-like_C"/>
</dbReference>
<dbReference type="Pfam" id="PF05378">
    <property type="entry name" value="Hydant_A_N"/>
    <property type="match status" value="1"/>
</dbReference>
<dbReference type="InterPro" id="IPR045079">
    <property type="entry name" value="Oxoprolinase-like"/>
</dbReference>
<dbReference type="GO" id="GO:0005829">
    <property type="term" value="C:cytosol"/>
    <property type="evidence" value="ECO:0007669"/>
    <property type="project" value="TreeGrafter"/>
</dbReference>
<protein>
    <submittedName>
        <fullName evidence="4">N-methylhydantoinase A</fullName>
        <ecNumber evidence="4">3.5.2.14</ecNumber>
    </submittedName>
</protein>
<evidence type="ECO:0000313" key="4">
    <source>
        <dbReference type="EMBL" id="MBB4224999.1"/>
    </source>
</evidence>
<feature type="domain" description="Acetophenone carboxylase-like C-terminal" evidence="3">
    <location>
        <begin position="517"/>
        <end position="687"/>
    </location>
</feature>
<name>A0A840G064_9BURK</name>
<evidence type="ECO:0000313" key="5">
    <source>
        <dbReference type="Proteomes" id="UP000524450"/>
    </source>
</evidence>
<evidence type="ECO:0000259" key="2">
    <source>
        <dbReference type="Pfam" id="PF05378"/>
    </source>
</evidence>
<dbReference type="AlphaFoldDB" id="A0A840G064"/>
<dbReference type="EC" id="3.5.2.14" evidence="4"/>
<organism evidence="4 5">
    <name type="scientific">Variovorax guangxiensis</name>
    <dbReference type="NCBI Taxonomy" id="1775474"/>
    <lineage>
        <taxon>Bacteria</taxon>
        <taxon>Pseudomonadati</taxon>
        <taxon>Pseudomonadota</taxon>
        <taxon>Betaproteobacteria</taxon>
        <taxon>Burkholderiales</taxon>
        <taxon>Comamonadaceae</taxon>
        <taxon>Variovorax</taxon>
    </lineage>
</organism>
<dbReference type="PANTHER" id="PTHR11365:SF23">
    <property type="entry name" value="HYPOTHETICAL 5-OXOPROLINASE (EUROFUNG)-RELATED"/>
    <property type="match status" value="1"/>
</dbReference>
<evidence type="ECO:0000259" key="1">
    <source>
        <dbReference type="Pfam" id="PF01968"/>
    </source>
</evidence>
<dbReference type="GO" id="GO:0017168">
    <property type="term" value="F:5-oxoprolinase (ATP-hydrolyzing) activity"/>
    <property type="evidence" value="ECO:0007669"/>
    <property type="project" value="TreeGrafter"/>
</dbReference>
<dbReference type="Pfam" id="PF19278">
    <property type="entry name" value="Hydant_A_C"/>
    <property type="match status" value="1"/>
</dbReference>
<dbReference type="Proteomes" id="UP000524450">
    <property type="component" value="Unassembled WGS sequence"/>
</dbReference>
<accession>A0A840G064</accession>
<feature type="domain" description="Hydantoinase A/oxoprolinase" evidence="1">
    <location>
        <begin position="211"/>
        <end position="502"/>
    </location>
</feature>
<evidence type="ECO:0000259" key="3">
    <source>
        <dbReference type="Pfam" id="PF19278"/>
    </source>
</evidence>
<feature type="domain" description="Hydantoinase/oxoprolinase N-terminal" evidence="2">
    <location>
        <begin position="16"/>
        <end position="190"/>
    </location>
</feature>
<comment type="caution">
    <text evidence="4">The sequence shown here is derived from an EMBL/GenBank/DDBJ whole genome shotgun (WGS) entry which is preliminary data.</text>
</comment>
<dbReference type="InterPro" id="IPR008040">
    <property type="entry name" value="Hydant_A_N"/>
</dbReference>
<sequence>MANKSQAVPPVSAKLRIAVDIGGTFTDMAAFDEVSGKLLFGKALSTHGQLVDGIQHTLDSADIDVHNGNLFLHGSTIAINTLLERNGAKTALLITEGFRDIYEIGRVNRPDAYNLFFNKHTPLVKRSLRFEVAERLRADGSTHKPLDEAAVRDLARELRGQGIEAVAVLLLHSYRNPAHEQRVKQILQEELPGAFVSASHELSQEYREFERVSTVVANAYVGPRVSAYLGELEKHLAKGGFEGDFYVVQSTGGLFPSEHARRDCVRMLESGPAAGVIGAQAICAQLGMGDAIAFDMGGTTAKAGVISEGRPLTTGSALIGGYERALPIQIPMMDIHEVGTGGGSIARVETGSALRVGPQSAGSIPGPVAYGRGGTEPTVTDANLLLGRLDADHFLGGELKLDMAGCERQMRERVAGPLGLDPTEAADGILRIAVTQMSHAVKAVTTERGLDAGSFTMVVYGGAGPLHASAIAREIGIRKVLIPFAPGYFSAYGMLFSDLRYDYVRSVFRKLNDVSFEEIESLYQGMEDEGRAALAQSGVKADGIVIERAADMRYVGQEHAVTVDLPMAFFESKDRSAIKRQFDELHKVRYGTSAPKEPADLVSLRVTVLGTMKKPPKHSVEAGSKQPEKAALRVVKPVYFRSGGWADTPVYKRDLLLSGNVVAGPALIEEHASTTVVQPGDELRVDELGNLQISIGSDRT</sequence>
<dbReference type="GO" id="GO:0047423">
    <property type="term" value="F:N-methylhydantoinase (ATP-hydrolyzing) activity"/>
    <property type="evidence" value="ECO:0007669"/>
    <property type="project" value="UniProtKB-EC"/>
</dbReference>